<evidence type="ECO:0000313" key="3">
    <source>
        <dbReference type="EMBL" id="MBD8869791.1"/>
    </source>
</evidence>
<dbReference type="AlphaFoldDB" id="A0A927Q2M6"/>
<reference evidence="3" key="1">
    <citation type="submission" date="2020-09" db="EMBL/GenBank/DDBJ databases">
        <title>Nocardioides sp. strain MJB4 16S ribosomal RNA gene Genome sequencing and assembly.</title>
        <authorList>
            <person name="Kim I."/>
        </authorList>
    </citation>
    <scope>NUCLEOTIDE SEQUENCE</scope>
    <source>
        <strain evidence="3">MJB4</strain>
    </source>
</reference>
<feature type="signal peptide" evidence="2">
    <location>
        <begin position="1"/>
        <end position="27"/>
    </location>
</feature>
<name>A0A927Q2M6_9ACTN</name>
<feature type="compositionally biased region" description="Acidic residues" evidence="1">
    <location>
        <begin position="117"/>
        <end position="137"/>
    </location>
</feature>
<proteinExistence type="predicted"/>
<comment type="caution">
    <text evidence="3">The sequence shown here is derived from an EMBL/GenBank/DDBJ whole genome shotgun (WGS) entry which is preliminary data.</text>
</comment>
<protein>
    <submittedName>
        <fullName evidence="3">Uncharacterized protein</fullName>
    </submittedName>
</protein>
<organism evidence="3 4">
    <name type="scientific">Nocardioides donggukensis</name>
    <dbReference type="NCBI Taxonomy" id="2774019"/>
    <lineage>
        <taxon>Bacteria</taxon>
        <taxon>Bacillati</taxon>
        <taxon>Actinomycetota</taxon>
        <taxon>Actinomycetes</taxon>
        <taxon>Propionibacteriales</taxon>
        <taxon>Nocardioidaceae</taxon>
        <taxon>Nocardioides</taxon>
    </lineage>
</organism>
<dbReference type="Proteomes" id="UP000616839">
    <property type="component" value="Unassembled WGS sequence"/>
</dbReference>
<keyword evidence="4" id="KW-1185">Reference proteome</keyword>
<sequence>MSPTFLGRAVAILAVACLTFVGQPAVAASGAKHVGDVRAKAMKVRIDKPNGNRGWAEVSKQTRVVLKSRDGERTRGDLNDLARGAKVLRKRGTNGELRRVVLAASPTGNADCSFDSSSDDGDDVSNDESFDCSSDYDDGVVDTSEDCSYDASSDGPASDWSMDTSWDCSFSESDDRADSDIDWDCSYSASAGGYEDADGGDVDADLDFDCSWSGAGTGSALWDCRFLPGVLGFKCVSPQLGQEFTYTIDTESMQFVGGMDFSKDLITKKPGDRGLSCSGSEVDGYDCDYDGGSESGNCGVDWSFDESRGTEDGDVSGSLSYDCSWDA</sequence>
<dbReference type="RefSeq" id="WP_192142714.1">
    <property type="nucleotide sequence ID" value="NZ_JACYXZ010000002.1"/>
</dbReference>
<feature type="chain" id="PRO_5037136585" evidence="2">
    <location>
        <begin position="28"/>
        <end position="327"/>
    </location>
</feature>
<evidence type="ECO:0000313" key="4">
    <source>
        <dbReference type="Proteomes" id="UP000616839"/>
    </source>
</evidence>
<keyword evidence="2" id="KW-0732">Signal</keyword>
<feature type="region of interest" description="Disordered" evidence="1">
    <location>
        <begin position="111"/>
        <end position="137"/>
    </location>
</feature>
<evidence type="ECO:0000256" key="2">
    <source>
        <dbReference type="SAM" id="SignalP"/>
    </source>
</evidence>
<accession>A0A927Q2M6</accession>
<gene>
    <name evidence="3" type="ORF">IE331_09145</name>
</gene>
<evidence type="ECO:0000256" key="1">
    <source>
        <dbReference type="SAM" id="MobiDB-lite"/>
    </source>
</evidence>
<dbReference type="EMBL" id="JACYXZ010000002">
    <property type="protein sequence ID" value="MBD8869791.1"/>
    <property type="molecule type" value="Genomic_DNA"/>
</dbReference>